<feature type="region of interest" description="Disordered" evidence="12">
    <location>
        <begin position="455"/>
        <end position="486"/>
    </location>
</feature>
<evidence type="ECO:0000256" key="11">
    <source>
        <dbReference type="RuleBase" id="RU363037"/>
    </source>
</evidence>
<dbReference type="InterPro" id="IPR049940">
    <property type="entry name" value="GluQ/Sye"/>
</dbReference>
<evidence type="ECO:0000256" key="3">
    <source>
        <dbReference type="ARBA" id="ARBA00012835"/>
    </source>
</evidence>
<dbReference type="GO" id="GO:0005524">
    <property type="term" value="F:ATP binding"/>
    <property type="evidence" value="ECO:0007669"/>
    <property type="project" value="UniProtKB-KW"/>
</dbReference>
<dbReference type="PRINTS" id="PR00987">
    <property type="entry name" value="TRNASYNTHGLU"/>
</dbReference>
<dbReference type="InterPro" id="IPR014729">
    <property type="entry name" value="Rossmann-like_a/b/a_fold"/>
</dbReference>
<dbReference type="InterPro" id="IPR000924">
    <property type="entry name" value="Glu/Gln-tRNA-synth"/>
</dbReference>
<keyword evidence="6 11" id="KW-0067">ATP-binding</keyword>
<dbReference type="FunFam" id="3.40.50.620:FF:000045">
    <property type="entry name" value="Glutamate--tRNA ligase, mitochondrial"/>
    <property type="match status" value="1"/>
</dbReference>
<evidence type="ECO:0000256" key="4">
    <source>
        <dbReference type="ARBA" id="ARBA00022598"/>
    </source>
</evidence>
<dbReference type="GO" id="GO:0008270">
    <property type="term" value="F:zinc ion binding"/>
    <property type="evidence" value="ECO:0007669"/>
    <property type="project" value="InterPro"/>
</dbReference>
<keyword evidence="7 11" id="KW-0648">Protein biosynthesis</keyword>
<evidence type="ECO:0000259" key="13">
    <source>
        <dbReference type="Pfam" id="PF00749"/>
    </source>
</evidence>
<dbReference type="HAMAP" id="MF_00022">
    <property type="entry name" value="Glu_tRNA_synth_type1"/>
    <property type="match status" value="1"/>
</dbReference>
<sequence>MSLFAFPSWPRVCPRCSQLIPHVRLDWRPSSRGRRFMHHQVDGAAIKPPELLRPKQTDGAVSGLKALRSRSSVLRQVADPGHASTRTILGQSAEVPIRARFAPSPTGYLHLGSLRTALFNNLAARASKGGAFILRIEDTDQSRLVQDAEERLLRDLRWAGLSWDEGPDRGGPYGPYRQSERTHIYAHHVRQLLDNGHAYRCFCSPEQVESQKRMLHEEGMPTAYAGTCRAIGPSESQRRAESGEPYGVRFKGDARHRISFRDAVYGLIQMKSTEEDFILVKSDGFPTYHFANVVDDHLMGITHVIRGEEWLISTPKHVALYLAFGWQPPIFAHLSLLVDANGAKLSKREDSVSLSKYQDDLVFPVALLSWLANLGSSFKPKAKTPRTVENMADALTFQFTRGGIKLNFAKLQHFQVSYRKALLSTPDSELSPAEADLIDRHLIQPLLREIDVITEGSNSNSNSNSSSSSSSNNNCSSNNKNNNNKVTAQKLPPAWQTPLDLVPALRSASSRASYVNRIFAATQDRFDCPTRLAQQHPYLFWRVPPSLYLASGATASALDRGILAQLRRAVEESWHDDEPPCLLDGVRRHFCLADSVPIHQVLRLVGAGDRHVVSHSSACMLALLGRDEWRYRFRAISDAWSTVPLRQDHHPSPELATLLPTVTSPLYHLLPPPPSLRSRKRAFTR</sequence>
<keyword evidence="8 11" id="KW-0030">Aminoacyl-tRNA synthetase</keyword>
<keyword evidence="5 11" id="KW-0547">Nucleotide-binding</keyword>
<dbReference type="InterPro" id="IPR020058">
    <property type="entry name" value="Glu/Gln-tRNA-synth_Ib_cat-dom"/>
</dbReference>
<accession>A0A2A9PPK1</accession>
<dbReference type="GO" id="GO:0004818">
    <property type="term" value="F:glutamate-tRNA ligase activity"/>
    <property type="evidence" value="ECO:0007669"/>
    <property type="project" value="UniProtKB-EC"/>
</dbReference>
<keyword evidence="4 11" id="KW-0436">Ligase</keyword>
<protein>
    <recommendedName>
        <fullName evidence="10">Glutamate--tRNA ligase, mitochondrial</fullName>
        <ecNumber evidence="3">6.1.1.17</ecNumber>
    </recommendedName>
    <alternativeName>
        <fullName evidence="9">Glutamyl-tRNA synthetase</fullName>
    </alternativeName>
</protein>
<dbReference type="GO" id="GO:0006424">
    <property type="term" value="P:glutamyl-tRNA aminoacylation"/>
    <property type="evidence" value="ECO:0007669"/>
    <property type="project" value="InterPro"/>
</dbReference>
<evidence type="ECO:0000256" key="9">
    <source>
        <dbReference type="ARBA" id="ARBA00030865"/>
    </source>
</evidence>
<dbReference type="OrthoDB" id="428822at2759"/>
<evidence type="ECO:0000256" key="7">
    <source>
        <dbReference type="ARBA" id="ARBA00022917"/>
    </source>
</evidence>
<dbReference type="Gene3D" id="3.40.50.620">
    <property type="entry name" value="HUPs"/>
    <property type="match status" value="1"/>
</dbReference>
<evidence type="ECO:0000256" key="8">
    <source>
        <dbReference type="ARBA" id="ARBA00023146"/>
    </source>
</evidence>
<comment type="caution">
    <text evidence="14">The sequence shown here is derived from an EMBL/GenBank/DDBJ whole genome shotgun (WGS) entry which is preliminary data.</text>
</comment>
<evidence type="ECO:0000256" key="1">
    <source>
        <dbReference type="ARBA" id="ARBA00004173"/>
    </source>
</evidence>
<dbReference type="STRING" id="268505.A0A2A9PPK1"/>
<dbReference type="PANTHER" id="PTHR43311:SF2">
    <property type="entry name" value="GLUTAMATE--TRNA LIGASE, MITOCHONDRIAL-RELATED"/>
    <property type="match status" value="1"/>
</dbReference>
<dbReference type="GO" id="GO:0005739">
    <property type="term" value="C:mitochondrion"/>
    <property type="evidence" value="ECO:0007669"/>
    <property type="project" value="UniProtKB-SubCell"/>
</dbReference>
<dbReference type="AlphaFoldDB" id="A0A2A9PPK1"/>
<reference evidence="14 15" key="1">
    <citation type="journal article" date="2015" name="BMC Genomics">
        <title>Gene expression during zombie ant biting behavior reflects the complexity underlying fungal parasitic behavioral manipulation.</title>
        <authorList>
            <person name="de Bekker C."/>
            <person name="Ohm R.A."/>
            <person name="Loreto R.G."/>
            <person name="Sebastian A."/>
            <person name="Albert I."/>
            <person name="Merrow M."/>
            <person name="Brachmann A."/>
            <person name="Hughes D.P."/>
        </authorList>
    </citation>
    <scope>NUCLEOTIDE SEQUENCE [LARGE SCALE GENOMIC DNA]</scope>
    <source>
        <strain evidence="14 15">SC16a</strain>
    </source>
</reference>
<dbReference type="Proteomes" id="UP000037136">
    <property type="component" value="Unassembled WGS sequence"/>
</dbReference>
<dbReference type="EMBL" id="LAZP02000004">
    <property type="protein sequence ID" value="PFH63279.1"/>
    <property type="molecule type" value="Genomic_DNA"/>
</dbReference>
<organism evidence="14 15">
    <name type="scientific">Ophiocordyceps unilateralis</name>
    <name type="common">Zombie-ant fungus</name>
    <name type="synonym">Torrubia unilateralis</name>
    <dbReference type="NCBI Taxonomy" id="268505"/>
    <lineage>
        <taxon>Eukaryota</taxon>
        <taxon>Fungi</taxon>
        <taxon>Dikarya</taxon>
        <taxon>Ascomycota</taxon>
        <taxon>Pezizomycotina</taxon>
        <taxon>Sordariomycetes</taxon>
        <taxon>Hypocreomycetidae</taxon>
        <taxon>Hypocreales</taxon>
        <taxon>Ophiocordycipitaceae</taxon>
        <taxon>Ophiocordyceps</taxon>
    </lineage>
</organism>
<dbReference type="CDD" id="cd00808">
    <property type="entry name" value="GluRS_core"/>
    <property type="match status" value="1"/>
</dbReference>
<comment type="similarity">
    <text evidence="2">Belongs to the class-I aminoacyl-tRNA synthetase family. Glutamate--tRNA ligase type 1 subfamily.</text>
</comment>
<dbReference type="InterPro" id="IPR033910">
    <property type="entry name" value="GluRS_core"/>
</dbReference>
<dbReference type="PANTHER" id="PTHR43311">
    <property type="entry name" value="GLUTAMATE--TRNA LIGASE"/>
    <property type="match status" value="1"/>
</dbReference>
<reference evidence="14 15" key="2">
    <citation type="journal article" date="2017" name="Sci. Rep.">
        <title>Ant-infecting Ophiocordyceps genomes reveal a high diversity of potential behavioral manipulation genes and a possible major role for enterotoxins.</title>
        <authorList>
            <person name="de Bekker C."/>
            <person name="Ohm R.A."/>
            <person name="Evans H.C."/>
            <person name="Brachmann A."/>
            <person name="Hughes D.P."/>
        </authorList>
    </citation>
    <scope>NUCLEOTIDE SEQUENCE [LARGE SCALE GENOMIC DNA]</scope>
    <source>
        <strain evidence="14 15">SC16a</strain>
    </source>
</reference>
<evidence type="ECO:0000256" key="10">
    <source>
        <dbReference type="ARBA" id="ARBA00072917"/>
    </source>
</evidence>
<evidence type="ECO:0000313" key="14">
    <source>
        <dbReference type="EMBL" id="PFH63279.1"/>
    </source>
</evidence>
<name>A0A2A9PPK1_OPHUN</name>
<feature type="domain" description="Glutamyl/glutaminyl-tRNA synthetase class Ib catalytic" evidence="13">
    <location>
        <begin position="97"/>
        <end position="381"/>
    </location>
</feature>
<keyword evidence="15" id="KW-1185">Reference proteome</keyword>
<dbReference type="NCBIfam" id="TIGR00464">
    <property type="entry name" value="gltX_bact"/>
    <property type="match status" value="1"/>
</dbReference>
<comment type="subcellular location">
    <subcellularLocation>
        <location evidence="1">Mitochondrion</location>
    </subcellularLocation>
</comment>
<evidence type="ECO:0000256" key="12">
    <source>
        <dbReference type="SAM" id="MobiDB-lite"/>
    </source>
</evidence>
<evidence type="ECO:0000313" key="15">
    <source>
        <dbReference type="Proteomes" id="UP000037136"/>
    </source>
</evidence>
<evidence type="ECO:0000256" key="5">
    <source>
        <dbReference type="ARBA" id="ARBA00022741"/>
    </source>
</evidence>
<dbReference type="EC" id="6.1.1.17" evidence="3"/>
<feature type="compositionally biased region" description="Low complexity" evidence="12">
    <location>
        <begin position="457"/>
        <end position="484"/>
    </location>
</feature>
<proteinExistence type="inferred from homology"/>
<dbReference type="Pfam" id="PF00749">
    <property type="entry name" value="tRNA-synt_1c"/>
    <property type="match status" value="1"/>
</dbReference>
<dbReference type="InterPro" id="IPR004527">
    <property type="entry name" value="Glu-tRNA-ligase_bac/mito"/>
</dbReference>
<gene>
    <name evidence="14" type="ORF">XA68_14931</name>
</gene>
<dbReference type="SUPFAM" id="SSF52374">
    <property type="entry name" value="Nucleotidylyl transferase"/>
    <property type="match status" value="1"/>
</dbReference>
<evidence type="ECO:0000256" key="2">
    <source>
        <dbReference type="ARBA" id="ARBA00007894"/>
    </source>
</evidence>
<evidence type="ECO:0000256" key="6">
    <source>
        <dbReference type="ARBA" id="ARBA00022840"/>
    </source>
</evidence>